<dbReference type="GO" id="GO:0016787">
    <property type="term" value="F:hydrolase activity"/>
    <property type="evidence" value="ECO:0007669"/>
    <property type="project" value="UniProtKB-KW"/>
</dbReference>
<feature type="compositionally biased region" description="Low complexity" evidence="12">
    <location>
        <begin position="88"/>
        <end position="97"/>
    </location>
</feature>
<reference evidence="14" key="3">
    <citation type="submission" date="2025-09" db="UniProtKB">
        <authorList>
            <consortium name="Ensembl"/>
        </authorList>
    </citation>
    <scope>IDENTIFICATION</scope>
</reference>
<comment type="cofactor">
    <cofactor evidence="1 11">
        <name>Mn(2+)</name>
        <dbReference type="ChEBI" id="CHEBI:29035"/>
    </cofactor>
</comment>
<sequence>MSPPVNPRGQKRGQLRVQPHLGQPGGARGVPPGVLPSVEVTSRPWGVIATIAAAISDSGPGAGCDAEMAPWLLWLLVLTGTGGSGGVPSVPRAVPEPRAAPEPRVVPEPREFPEPRAVPEPQEVTEPREVPEPRVVPEPHAVPEPREVPEPHAVPEPREAPEPRVTVSDAELRELSEQLLAADSNRAGPGQLELNLEGSKSDTGDSRWGEDRGRGGLFSFVSPELLARPTFSRLLALLDNYEPLTGRDEEETAEERREQQRFLEAALDTPVLALLERFVLRLYPSAEAFRADLHSMWFGLYSRSGGKALDSSGFEHVFHGEVKKGSVSGCHNWVQLQALERAGRLQYLGYTWDGPWTSFPDVLSLQFRWDGHSKPRGSLLVGSSPEFDLAVFTLCFLARPDRQCHISLGGEAATIQTYTWDKQRLVASAYPLTP</sequence>
<feature type="region of interest" description="Disordered" evidence="12">
    <location>
        <begin position="88"/>
        <end position="166"/>
    </location>
</feature>
<dbReference type="Proteomes" id="UP000694563">
    <property type="component" value="Chromosome 31"/>
</dbReference>
<dbReference type="Ensembl" id="ENSCUST00005019722.1">
    <property type="protein sequence ID" value="ENSCUSP00005019000.1"/>
    <property type="gene ID" value="ENSCUSG00005012177.1"/>
</dbReference>
<keyword evidence="9 11" id="KW-0464">Manganese</keyword>
<dbReference type="GO" id="GO:0004521">
    <property type="term" value="F:RNA endonuclease activity"/>
    <property type="evidence" value="ECO:0007669"/>
    <property type="project" value="UniProtKB-UniRule"/>
</dbReference>
<comment type="catalytic activity">
    <reaction evidence="11">
        <text>ribonucleotidyl-uridine-RNA = a 5'-end dephospho-uridine-RNA + a 3'-end 2',3'-cyclophospho-ribonucleotide-RNA</text>
        <dbReference type="Rhea" id="RHEA:67792"/>
        <dbReference type="Rhea" id="RHEA-COMP:10464"/>
        <dbReference type="Rhea" id="RHEA-COMP:17354"/>
        <dbReference type="Rhea" id="RHEA-COMP:17356"/>
        <dbReference type="ChEBI" id="CHEBI:83064"/>
        <dbReference type="ChEBI" id="CHEBI:173117"/>
        <dbReference type="ChEBI" id="CHEBI:173224"/>
    </reaction>
</comment>
<organism evidence="14 15">
    <name type="scientific">Catharus ustulatus</name>
    <name type="common">Russet-backed thrush</name>
    <name type="synonym">Hylocichla ustulatus</name>
    <dbReference type="NCBI Taxonomy" id="91951"/>
    <lineage>
        <taxon>Eukaryota</taxon>
        <taxon>Metazoa</taxon>
        <taxon>Chordata</taxon>
        <taxon>Craniata</taxon>
        <taxon>Vertebrata</taxon>
        <taxon>Euteleostomi</taxon>
        <taxon>Archelosauria</taxon>
        <taxon>Archosauria</taxon>
        <taxon>Dinosauria</taxon>
        <taxon>Saurischia</taxon>
        <taxon>Theropoda</taxon>
        <taxon>Coelurosauria</taxon>
        <taxon>Aves</taxon>
        <taxon>Neognathae</taxon>
        <taxon>Neoaves</taxon>
        <taxon>Telluraves</taxon>
        <taxon>Australaves</taxon>
        <taxon>Passeriformes</taxon>
        <taxon>Turdidae</taxon>
        <taxon>Catharus</taxon>
    </lineage>
</organism>
<feature type="compositionally biased region" description="Basic and acidic residues" evidence="12">
    <location>
        <begin position="99"/>
        <end position="114"/>
    </location>
</feature>
<feature type="compositionally biased region" description="Basic and acidic residues" evidence="12">
    <location>
        <begin position="125"/>
        <end position="162"/>
    </location>
</feature>
<evidence type="ECO:0000256" key="4">
    <source>
        <dbReference type="ARBA" id="ARBA00022722"/>
    </source>
</evidence>
<proteinExistence type="inferred from homology"/>
<dbReference type="EC" id="4.6.1.-" evidence="11"/>
<dbReference type="Pfam" id="PF09412">
    <property type="entry name" value="XendoU"/>
    <property type="match status" value="1"/>
</dbReference>
<reference evidence="14" key="2">
    <citation type="submission" date="2025-08" db="UniProtKB">
        <authorList>
            <consortium name="Ensembl"/>
        </authorList>
    </citation>
    <scope>IDENTIFICATION</scope>
</reference>
<dbReference type="InterPro" id="IPR037227">
    <property type="entry name" value="EndoU-like"/>
</dbReference>
<feature type="domain" description="EndoU" evidence="13">
    <location>
        <begin position="168"/>
        <end position="434"/>
    </location>
</feature>
<dbReference type="AlphaFoldDB" id="A0A8C3UVN0"/>
<evidence type="ECO:0000256" key="1">
    <source>
        <dbReference type="ARBA" id="ARBA00001936"/>
    </source>
</evidence>
<dbReference type="GO" id="GO:0016829">
    <property type="term" value="F:lyase activity"/>
    <property type="evidence" value="ECO:0007669"/>
    <property type="project" value="UniProtKB-KW"/>
</dbReference>
<feature type="region of interest" description="Disordered" evidence="12">
    <location>
        <begin position="1"/>
        <end position="34"/>
    </location>
</feature>
<dbReference type="InterPro" id="IPR039787">
    <property type="entry name" value="ENDOU"/>
</dbReference>
<keyword evidence="6 11" id="KW-0255">Endonuclease</keyword>
<protein>
    <recommendedName>
        <fullName evidence="11">Uridylate-specific endoribonuclease</fullName>
        <ecNumber evidence="11">4.6.1.-</ecNumber>
    </recommendedName>
</protein>
<feature type="compositionally biased region" description="Basic and acidic residues" evidence="12">
    <location>
        <begin position="199"/>
        <end position="211"/>
    </location>
</feature>
<comment type="subunit">
    <text evidence="3 11">Monomer.</text>
</comment>
<keyword evidence="15" id="KW-1185">Reference proteome</keyword>
<comment type="similarity">
    <text evidence="2 11">Belongs to the ENDOU family.</text>
</comment>
<dbReference type="PANTHER" id="PTHR12439:SF42">
    <property type="entry name" value="ENDORIBONUCLEASE-RELATED"/>
    <property type="match status" value="1"/>
</dbReference>
<evidence type="ECO:0000256" key="7">
    <source>
        <dbReference type="ARBA" id="ARBA00022801"/>
    </source>
</evidence>
<accession>A0A8C3UVN0</accession>
<dbReference type="SUPFAM" id="SSF142877">
    <property type="entry name" value="EndoU-like"/>
    <property type="match status" value="1"/>
</dbReference>
<dbReference type="PANTHER" id="PTHR12439">
    <property type="entry name" value="PLACENTAL PROTEIN 11-RELATED"/>
    <property type="match status" value="1"/>
</dbReference>
<reference evidence="14" key="1">
    <citation type="submission" date="2020-10" db="EMBL/GenBank/DDBJ databases">
        <title>Catharus ustulatus (Swainson's thrush) genome, bCatUst1, primary haplotype v2.</title>
        <authorList>
            <person name="Delmore K."/>
            <person name="Vafadar M."/>
            <person name="Formenti G."/>
            <person name="Chow W."/>
            <person name="Pelan S."/>
            <person name="Howe K."/>
            <person name="Rhie A."/>
            <person name="Mountcastle J."/>
            <person name="Haase B."/>
            <person name="Fedrigo O."/>
            <person name="Jarvis E.D."/>
        </authorList>
    </citation>
    <scope>NUCLEOTIDE SEQUENCE [LARGE SCALE GENOMIC DNA]</scope>
</reference>
<keyword evidence="4 11" id="KW-0540">Nuclease</keyword>
<evidence type="ECO:0000313" key="15">
    <source>
        <dbReference type="Proteomes" id="UP000694563"/>
    </source>
</evidence>
<evidence type="ECO:0000256" key="9">
    <source>
        <dbReference type="ARBA" id="ARBA00023211"/>
    </source>
</evidence>
<keyword evidence="10" id="KW-0456">Lyase</keyword>
<dbReference type="CDD" id="cd21159">
    <property type="entry name" value="XendoU"/>
    <property type="match status" value="1"/>
</dbReference>
<keyword evidence="7 11" id="KW-0378">Hydrolase</keyword>
<dbReference type="GO" id="GO:0046872">
    <property type="term" value="F:metal ion binding"/>
    <property type="evidence" value="ECO:0007669"/>
    <property type="project" value="UniProtKB-UniRule"/>
</dbReference>
<evidence type="ECO:0000256" key="6">
    <source>
        <dbReference type="ARBA" id="ARBA00022759"/>
    </source>
</evidence>
<evidence type="ECO:0000313" key="14">
    <source>
        <dbReference type="Ensembl" id="ENSCUSP00005019000.1"/>
    </source>
</evidence>
<evidence type="ECO:0000256" key="12">
    <source>
        <dbReference type="SAM" id="MobiDB-lite"/>
    </source>
</evidence>
<evidence type="ECO:0000256" key="2">
    <source>
        <dbReference type="ARBA" id="ARBA00010168"/>
    </source>
</evidence>
<dbReference type="InterPro" id="IPR018998">
    <property type="entry name" value="EndoU_C"/>
</dbReference>
<feature type="region of interest" description="Disordered" evidence="12">
    <location>
        <begin position="181"/>
        <end position="211"/>
    </location>
</feature>
<name>A0A8C3UVN0_CATUS</name>
<keyword evidence="8 11" id="KW-0694">RNA-binding</keyword>
<evidence type="ECO:0000256" key="10">
    <source>
        <dbReference type="ARBA" id="ARBA00023239"/>
    </source>
</evidence>
<dbReference type="PROSITE" id="PS51959">
    <property type="entry name" value="ENDOU"/>
    <property type="match status" value="1"/>
</dbReference>
<evidence type="ECO:0000256" key="5">
    <source>
        <dbReference type="ARBA" id="ARBA00022723"/>
    </source>
</evidence>
<evidence type="ECO:0000259" key="13">
    <source>
        <dbReference type="PROSITE" id="PS51959"/>
    </source>
</evidence>
<keyword evidence="5 11" id="KW-0479">Metal-binding</keyword>
<evidence type="ECO:0000256" key="11">
    <source>
        <dbReference type="RuleBase" id="RU367085"/>
    </source>
</evidence>
<evidence type="ECO:0000256" key="3">
    <source>
        <dbReference type="ARBA" id="ARBA00011245"/>
    </source>
</evidence>
<dbReference type="GO" id="GO:0003723">
    <property type="term" value="F:RNA binding"/>
    <property type="evidence" value="ECO:0007669"/>
    <property type="project" value="UniProtKB-UniRule"/>
</dbReference>
<evidence type="ECO:0000256" key="8">
    <source>
        <dbReference type="ARBA" id="ARBA00022884"/>
    </source>
</evidence>